<evidence type="ECO:0000313" key="3">
    <source>
        <dbReference type="Proteomes" id="UP000696184"/>
    </source>
</evidence>
<comment type="caution">
    <text evidence="2">The sequence shown here is derived from an EMBL/GenBank/DDBJ whole genome shotgun (WGS) entry which is preliminary data.</text>
</comment>
<keyword evidence="1" id="KW-0732">Signal</keyword>
<sequence length="65" mass="7071">MKKIIAMCLAATIIGGFSVNTANAENTTPMTTTNVKSNPTNDSGFLHELCLKLIPEKYKILCELI</sequence>
<dbReference type="Proteomes" id="UP000696184">
    <property type="component" value="Unassembled WGS sequence"/>
</dbReference>
<feature type="chain" id="PRO_5045127331" evidence="1">
    <location>
        <begin position="25"/>
        <end position="65"/>
    </location>
</feature>
<feature type="signal peptide" evidence="1">
    <location>
        <begin position="1"/>
        <end position="24"/>
    </location>
</feature>
<proteinExistence type="predicted"/>
<dbReference type="RefSeq" id="WP_198689080.1">
    <property type="nucleotide sequence ID" value="NZ_CAWPUD010000021.1"/>
</dbReference>
<name>A0ABS0U333_9GAMM</name>
<gene>
    <name evidence="2" type="ORF">H8A87_06015</name>
</gene>
<evidence type="ECO:0000256" key="1">
    <source>
        <dbReference type="SAM" id="SignalP"/>
    </source>
</evidence>
<organism evidence="2 3">
    <name type="scientific">Xenorhabdus lircayensis</name>
    <dbReference type="NCBI Taxonomy" id="2763499"/>
    <lineage>
        <taxon>Bacteria</taxon>
        <taxon>Pseudomonadati</taxon>
        <taxon>Pseudomonadota</taxon>
        <taxon>Gammaproteobacteria</taxon>
        <taxon>Enterobacterales</taxon>
        <taxon>Morganellaceae</taxon>
        <taxon>Xenorhabdus</taxon>
    </lineage>
</organism>
<accession>A0ABS0U333</accession>
<reference evidence="2 3" key="1">
    <citation type="submission" date="2020-08" db="EMBL/GenBank/DDBJ databases">
        <title>Description of Xenorhabdus lircayensis sp. nov., the symbiotic bacterium associated with the entomopathogenic nematode Steirnernema unicornum.</title>
        <authorList>
            <person name="Castaneda-Alvarez C."/>
            <person name="Prodan S."/>
            <person name="Zamorano A."/>
            <person name="San-Blas E."/>
            <person name="Aballay E."/>
        </authorList>
    </citation>
    <scope>NUCLEOTIDE SEQUENCE [LARGE SCALE GENOMIC DNA]</scope>
    <source>
        <strain evidence="2 3">VLS</strain>
    </source>
</reference>
<keyword evidence="3" id="KW-1185">Reference proteome</keyword>
<dbReference type="EMBL" id="JACOII010000024">
    <property type="protein sequence ID" value="MBI6548291.1"/>
    <property type="molecule type" value="Genomic_DNA"/>
</dbReference>
<protein>
    <submittedName>
        <fullName evidence="2">Uncharacterized protein</fullName>
    </submittedName>
</protein>
<evidence type="ECO:0000313" key="2">
    <source>
        <dbReference type="EMBL" id="MBI6548291.1"/>
    </source>
</evidence>